<evidence type="ECO:0000313" key="7">
    <source>
        <dbReference type="Proteomes" id="UP001326715"/>
    </source>
</evidence>
<dbReference type="PANTHER" id="PTHR43976:SF16">
    <property type="entry name" value="SHORT-CHAIN DEHYDROGENASE_REDUCTASE FAMILY PROTEIN"/>
    <property type="match status" value="1"/>
</dbReference>
<dbReference type="Proteomes" id="UP001326715">
    <property type="component" value="Chromosome"/>
</dbReference>
<proteinExistence type="inferred from homology"/>
<reference evidence="5 7" key="2">
    <citation type="submission" date="2023-11" db="EMBL/GenBank/DDBJ databases">
        <title>MicrobeMod: A computational toolkit for identifying prokaryotic methylation and restriction-modification with nanopore sequencing.</title>
        <authorList>
            <person name="Crits-Christoph A."/>
            <person name="Kang S.C."/>
            <person name="Lee H."/>
            <person name="Ostrov N."/>
        </authorList>
    </citation>
    <scope>NUCLEOTIDE SEQUENCE [LARGE SCALE GENOMIC DNA]</scope>
    <source>
        <strain evidence="5 7">ATCC 23090</strain>
    </source>
</reference>
<dbReference type="InterPro" id="IPR036291">
    <property type="entry name" value="NAD(P)-bd_dom_sf"/>
</dbReference>
<evidence type="ECO:0000313" key="6">
    <source>
        <dbReference type="Proteomes" id="UP000183788"/>
    </source>
</evidence>
<dbReference type="Pfam" id="PF00106">
    <property type="entry name" value="adh_short"/>
    <property type="match status" value="1"/>
</dbReference>
<protein>
    <submittedName>
        <fullName evidence="4">NADP-dependent 3-hydroxy acid dehydrogenase YdfG</fullName>
    </submittedName>
    <submittedName>
        <fullName evidence="5">SDR family oxidoreductase</fullName>
        <ecNumber evidence="5">1.1.-.-</ecNumber>
    </submittedName>
</protein>
<evidence type="ECO:0000256" key="3">
    <source>
        <dbReference type="RuleBase" id="RU000363"/>
    </source>
</evidence>
<dbReference type="PANTHER" id="PTHR43976">
    <property type="entry name" value="SHORT CHAIN DEHYDROGENASE"/>
    <property type="match status" value="1"/>
</dbReference>
<dbReference type="EMBL" id="FPIZ01000017">
    <property type="protein sequence ID" value="SFW79254.1"/>
    <property type="molecule type" value="Genomic_DNA"/>
</dbReference>
<dbReference type="Proteomes" id="UP000183788">
    <property type="component" value="Unassembled WGS sequence"/>
</dbReference>
<dbReference type="CDD" id="cd05374">
    <property type="entry name" value="17beta-HSD-like_SDR_c"/>
    <property type="match status" value="1"/>
</dbReference>
<organism evidence="4 6">
    <name type="scientific">Chitinophaga sancti</name>
    <dbReference type="NCBI Taxonomy" id="1004"/>
    <lineage>
        <taxon>Bacteria</taxon>
        <taxon>Pseudomonadati</taxon>
        <taxon>Bacteroidota</taxon>
        <taxon>Chitinophagia</taxon>
        <taxon>Chitinophagales</taxon>
        <taxon>Chitinophagaceae</taxon>
        <taxon>Chitinophaga</taxon>
    </lineage>
</organism>
<keyword evidence="7" id="KW-1185">Reference proteome</keyword>
<dbReference type="SUPFAM" id="SSF51735">
    <property type="entry name" value="NAD(P)-binding Rossmann-fold domains"/>
    <property type="match status" value="1"/>
</dbReference>
<dbReference type="PRINTS" id="PR00080">
    <property type="entry name" value="SDRFAMILY"/>
</dbReference>
<dbReference type="GO" id="GO:0016491">
    <property type="term" value="F:oxidoreductase activity"/>
    <property type="evidence" value="ECO:0007669"/>
    <property type="project" value="UniProtKB-KW"/>
</dbReference>
<evidence type="ECO:0000313" key="5">
    <source>
        <dbReference type="EMBL" id="WQG90667.1"/>
    </source>
</evidence>
<comment type="similarity">
    <text evidence="1 3">Belongs to the short-chain dehydrogenases/reductases (SDR) family.</text>
</comment>
<evidence type="ECO:0000256" key="2">
    <source>
        <dbReference type="ARBA" id="ARBA00023002"/>
    </source>
</evidence>
<dbReference type="AlphaFoldDB" id="A0A1K1S4K9"/>
<dbReference type="InterPro" id="IPR002347">
    <property type="entry name" value="SDR_fam"/>
</dbReference>
<evidence type="ECO:0000313" key="4">
    <source>
        <dbReference type="EMBL" id="SFW79254.1"/>
    </source>
</evidence>
<accession>A0A1K1S4K9</accession>
<name>A0A1K1S4K9_9BACT</name>
<dbReference type="RefSeq" id="WP_072363716.1">
    <property type="nucleotide sequence ID" value="NZ_CP139972.1"/>
</dbReference>
<gene>
    <name evidence="4" type="ORF">SAMN05661012_04755</name>
    <name evidence="5" type="ORF">SR876_04105</name>
</gene>
<dbReference type="STRING" id="1004.SAMN05661012_04755"/>
<evidence type="ECO:0000256" key="1">
    <source>
        <dbReference type="ARBA" id="ARBA00006484"/>
    </source>
</evidence>
<dbReference type="Gene3D" id="3.40.50.720">
    <property type="entry name" value="NAD(P)-binding Rossmann-like Domain"/>
    <property type="match status" value="1"/>
</dbReference>
<sequence>MNKTILITGSSAGIGKAAAQFFAAKGWNVIATMRSPEKETVLTTINNVFVTRLDVQEKADMQQVIAEGIKRFGKIDVLLNNAGYGLFGPFELATDAQIKQQFDVNVFGLMNLTQAILPHFRANKAGTIINVSSIGGRITYPIVSMYHATKFAVEGFSESLAYELAALNIKVKLVEPGAIATGFDMAANFTGNPEITDYDNFVQGFLDIWGSKTQERTTPEQVAAVIYEAATDGSSRLRYQAGEDAKELVKIRMAGDEEYHAYMKEHWVPEMEE</sequence>
<dbReference type="EC" id="1.1.-.-" evidence="5"/>
<keyword evidence="2 5" id="KW-0560">Oxidoreductase</keyword>
<dbReference type="InterPro" id="IPR051911">
    <property type="entry name" value="SDR_oxidoreductase"/>
</dbReference>
<reference evidence="4 6" key="1">
    <citation type="submission" date="2016-11" db="EMBL/GenBank/DDBJ databases">
        <authorList>
            <person name="Jaros S."/>
            <person name="Januszkiewicz K."/>
            <person name="Wedrychowicz H."/>
        </authorList>
    </citation>
    <scope>NUCLEOTIDE SEQUENCE [LARGE SCALE GENOMIC DNA]</scope>
    <source>
        <strain evidence="4 6">DSM 784</strain>
    </source>
</reference>
<dbReference type="OrthoDB" id="9786056at2"/>
<dbReference type="EMBL" id="CP140154">
    <property type="protein sequence ID" value="WQG90667.1"/>
    <property type="molecule type" value="Genomic_DNA"/>
</dbReference>
<dbReference type="PRINTS" id="PR00081">
    <property type="entry name" value="GDHRDH"/>
</dbReference>